<protein>
    <submittedName>
        <fullName evidence="1">Uncharacterized protein</fullName>
    </submittedName>
</protein>
<organism evidence="1 2">
    <name type="scientific">Micropruina glycogenica</name>
    <dbReference type="NCBI Taxonomy" id="75385"/>
    <lineage>
        <taxon>Bacteria</taxon>
        <taxon>Bacillati</taxon>
        <taxon>Actinomycetota</taxon>
        <taxon>Actinomycetes</taxon>
        <taxon>Propionibacteriales</taxon>
        <taxon>Nocardioidaceae</taxon>
        <taxon>Micropruina</taxon>
    </lineage>
</organism>
<dbReference type="EMBL" id="LT985188">
    <property type="protein sequence ID" value="SPD85253.1"/>
    <property type="molecule type" value="Genomic_DNA"/>
</dbReference>
<dbReference type="KEGG" id="mgg:MPLG2_0217"/>
<dbReference type="Proteomes" id="UP000238164">
    <property type="component" value="Chromosome 1"/>
</dbReference>
<reference evidence="1 2" key="1">
    <citation type="submission" date="2018-02" db="EMBL/GenBank/DDBJ databases">
        <authorList>
            <person name="Cohen D.B."/>
            <person name="Kent A.D."/>
        </authorList>
    </citation>
    <scope>NUCLEOTIDE SEQUENCE [LARGE SCALE GENOMIC DNA]</scope>
    <source>
        <strain evidence="1">1</strain>
    </source>
</reference>
<name>A0A2N9JBX9_9ACTN</name>
<evidence type="ECO:0000313" key="1">
    <source>
        <dbReference type="EMBL" id="SPD85253.1"/>
    </source>
</evidence>
<sequence length="62" mass="6941">MDKIVQLKCVDRSKVARAIDEQAKKFLNLSGVEFLARLQRGEYEGVDNPAVSRLSHAAQLLN</sequence>
<accession>A0A2N9JBX9</accession>
<proteinExistence type="predicted"/>
<evidence type="ECO:0000313" key="2">
    <source>
        <dbReference type="Proteomes" id="UP000238164"/>
    </source>
</evidence>
<dbReference type="OrthoDB" id="3699922at2"/>
<dbReference type="AlphaFoldDB" id="A0A2N9JBX9"/>
<dbReference type="RefSeq" id="WP_105184535.1">
    <property type="nucleotide sequence ID" value="NZ_BAAAGO010000012.1"/>
</dbReference>
<gene>
    <name evidence="1" type="ORF">MPLG2_0217</name>
</gene>
<keyword evidence="2" id="KW-1185">Reference proteome</keyword>